<protein>
    <submittedName>
        <fullName evidence="2">DUF1631 domain-containing protein</fullName>
    </submittedName>
</protein>
<evidence type="ECO:0000313" key="2">
    <source>
        <dbReference type="EMBL" id="MDC8011976.1"/>
    </source>
</evidence>
<dbReference type="EMBL" id="JAOVZO020000003">
    <property type="protein sequence ID" value="MDC8011976.1"/>
    <property type="molecule type" value="Genomic_DNA"/>
</dbReference>
<evidence type="ECO:0000256" key="1">
    <source>
        <dbReference type="SAM" id="MobiDB-lite"/>
    </source>
</evidence>
<proteinExistence type="predicted"/>
<dbReference type="RefSeq" id="WP_263543242.1">
    <property type="nucleotide sequence ID" value="NZ_JAOVZO020000003.1"/>
</dbReference>
<gene>
    <name evidence="2" type="ORF">OD750_005380</name>
</gene>
<dbReference type="Proteomes" id="UP001139971">
    <property type="component" value="Unassembled WGS sequence"/>
</dbReference>
<reference evidence="2" key="1">
    <citation type="submission" date="2023-02" db="EMBL/GenBank/DDBJ databases">
        <title>Tahibacter soli sp. nov. isolated from soil.</title>
        <authorList>
            <person name="Baek J.H."/>
            <person name="Lee J.K."/>
            <person name="Choi D.G."/>
            <person name="Jeon C.O."/>
        </authorList>
    </citation>
    <scope>NUCLEOTIDE SEQUENCE</scope>
    <source>
        <strain evidence="2">BL</strain>
    </source>
</reference>
<sequence>MSSNDNNPKVVDLNQRTTAAALGERPAEAFGQVRTHALKRLTALATTLFENADDALFDLASKADSNAVQATYFDGMREVRKKRQQIELRFQEQLARQFIDFVAGRGIGGKPETNATGELSLSLVDNTELEESLAVASMVAKTENRLQRVLFALNQRLSHITNQRVEDANSPIGPTAVGQAFRQASGELEVELPVRLIIYKLFDRYVMGGLDAFYDELNALLVHAGVLPQMRATVQRRPGAPAPPPRAPGAPAVPGAPMPQQMPDGFDGGAGAGYLPVDAAAAELQANLYSSLRAMLANRRTDIDGATAAGIPTGYTTVNYNPNVAPLNIPELLSALTILQNQNLSAQSAAESAQVALKVKEELLGQAGKLRGETGANVSGADEDTIDLVGLLFEYILQDRNLPAEMQAMLGRLQIPFLKVALLDKHLFARRTHPARVLLDSLAQACVGWSEESDRDRRLHDKVKEIVESLLKDFEDDLGIFDRVRIDFEAFVETNKRRADLAEQRASEATRGREKLLDARRTAAREIMQRIENRPVPELIKNLLSRPWANYLVLVMLRQGDTSNEWRHALRFADELIWSVQPKHNAAERERLQAILPQLEKTLRHGLATVAFDENDVRRLMQQLNVVYQSLLQPAEPTQVTEAPPLELTDPMPLANQDAGDSVMASIEEEPDPQPAEPPTENWVQAVRELKVGTWIEFLDANGAKERAKLSWISPISSKYLFVNRKGLKVADRTAAQLAADLAAGHVTVLEEVPLFDRALDAIVERLKAAHAAKSPTATADEASQQPAAS</sequence>
<organism evidence="2 3">
    <name type="scientific">Tahibacter soli</name>
    <dbReference type="NCBI Taxonomy" id="2983605"/>
    <lineage>
        <taxon>Bacteria</taxon>
        <taxon>Pseudomonadati</taxon>
        <taxon>Pseudomonadota</taxon>
        <taxon>Gammaproteobacteria</taxon>
        <taxon>Lysobacterales</taxon>
        <taxon>Rhodanobacteraceae</taxon>
        <taxon>Tahibacter</taxon>
    </lineage>
</organism>
<comment type="caution">
    <text evidence="2">The sequence shown here is derived from an EMBL/GenBank/DDBJ whole genome shotgun (WGS) entry which is preliminary data.</text>
</comment>
<dbReference type="AlphaFoldDB" id="A0A9X3YGW1"/>
<evidence type="ECO:0000313" key="3">
    <source>
        <dbReference type="Proteomes" id="UP001139971"/>
    </source>
</evidence>
<keyword evidence="3" id="KW-1185">Reference proteome</keyword>
<name>A0A9X3YGW1_9GAMM</name>
<accession>A0A9X3YGW1</accession>
<feature type="region of interest" description="Disordered" evidence="1">
    <location>
        <begin position="235"/>
        <end position="257"/>
    </location>
</feature>
<dbReference type="Pfam" id="PF07793">
    <property type="entry name" value="DUF1631"/>
    <property type="match status" value="1"/>
</dbReference>
<dbReference type="InterPro" id="IPR012434">
    <property type="entry name" value="DUF1631"/>
</dbReference>